<dbReference type="InterPro" id="IPR032691">
    <property type="entry name" value="Mon2/Sec7/BIG1-like_HUS"/>
</dbReference>
<dbReference type="Proteomes" id="UP000663868">
    <property type="component" value="Unassembled WGS sequence"/>
</dbReference>
<feature type="non-terminal residue" evidence="2">
    <location>
        <position position="1"/>
    </location>
</feature>
<dbReference type="Pfam" id="PF12783">
    <property type="entry name" value="Sec7-like_HUS"/>
    <property type="match status" value="1"/>
</dbReference>
<evidence type="ECO:0000313" key="2">
    <source>
        <dbReference type="EMBL" id="CAF4380038.1"/>
    </source>
</evidence>
<protein>
    <recommendedName>
        <fullName evidence="1">Mon2/Sec7/BIG1-like HUS domain-containing protein</fullName>
    </recommendedName>
</protein>
<evidence type="ECO:0000313" key="3">
    <source>
        <dbReference type="Proteomes" id="UP000663868"/>
    </source>
</evidence>
<dbReference type="PANTHER" id="PTHR10663:SF388">
    <property type="entry name" value="GOLGI-SPECIFIC BREFELDIN A-RESISTANCE GUANINE NUCLEOTIDE EXCHANGE FACTOR 1"/>
    <property type="match status" value="1"/>
</dbReference>
<gene>
    <name evidence="2" type="ORF">KXQ929_LOCUS49858</name>
</gene>
<dbReference type="AlphaFoldDB" id="A0A820N0L8"/>
<evidence type="ECO:0000259" key="1">
    <source>
        <dbReference type="Pfam" id="PF12783"/>
    </source>
</evidence>
<sequence>KHLKCKFEFFITRLMELIVSEQSKISYEQKEIALETIVQLLRIPGLPAELYLNYDCDLYSTNLFEELTKMLSKNAFPVAGLTSTHILSLDALLSVIDHIELECQFQVQRQKNDCMLKYELILSYKTVKIEISFFWI</sequence>
<dbReference type="PANTHER" id="PTHR10663">
    <property type="entry name" value="GUANYL-NUCLEOTIDE EXCHANGE FACTOR"/>
    <property type="match status" value="1"/>
</dbReference>
<feature type="domain" description="Mon2/Sec7/BIG1-like HUS" evidence="1">
    <location>
        <begin position="2"/>
        <end position="63"/>
    </location>
</feature>
<accession>A0A820N0L8</accession>
<reference evidence="2" key="1">
    <citation type="submission" date="2021-02" db="EMBL/GenBank/DDBJ databases">
        <authorList>
            <person name="Nowell W R."/>
        </authorList>
    </citation>
    <scope>NUCLEOTIDE SEQUENCE</scope>
</reference>
<name>A0A820N0L8_9BILA</name>
<proteinExistence type="predicted"/>
<comment type="caution">
    <text evidence="2">The sequence shown here is derived from an EMBL/GenBank/DDBJ whole genome shotgun (WGS) entry which is preliminary data.</text>
</comment>
<dbReference type="EMBL" id="CAJOBB010021869">
    <property type="protein sequence ID" value="CAF4380038.1"/>
    <property type="molecule type" value="Genomic_DNA"/>
</dbReference>
<organism evidence="2 3">
    <name type="scientific">Adineta steineri</name>
    <dbReference type="NCBI Taxonomy" id="433720"/>
    <lineage>
        <taxon>Eukaryota</taxon>
        <taxon>Metazoa</taxon>
        <taxon>Spiralia</taxon>
        <taxon>Gnathifera</taxon>
        <taxon>Rotifera</taxon>
        <taxon>Eurotatoria</taxon>
        <taxon>Bdelloidea</taxon>
        <taxon>Adinetida</taxon>
        <taxon>Adinetidae</taxon>
        <taxon>Adineta</taxon>
    </lineage>
</organism>